<keyword evidence="2" id="KW-0521">NADP</keyword>
<dbReference type="EMBL" id="KE504166">
    <property type="protein sequence ID" value="EPS98336.1"/>
    <property type="molecule type" value="Genomic_DNA"/>
</dbReference>
<dbReference type="PROSITE" id="PS00061">
    <property type="entry name" value="ADH_SHORT"/>
    <property type="match status" value="1"/>
</dbReference>
<evidence type="ECO:0000313" key="4">
    <source>
        <dbReference type="EMBL" id="EPS98336.1"/>
    </source>
</evidence>
<comment type="similarity">
    <text evidence="1">Belongs to the short-chain dehydrogenases/reductases (SDR) family.</text>
</comment>
<evidence type="ECO:0000256" key="3">
    <source>
        <dbReference type="SAM" id="MobiDB-lite"/>
    </source>
</evidence>
<name>S8DZD4_FOMSC</name>
<dbReference type="AlphaFoldDB" id="S8DZD4"/>
<evidence type="ECO:0000313" key="5">
    <source>
        <dbReference type="Proteomes" id="UP000015241"/>
    </source>
</evidence>
<dbReference type="InterPro" id="IPR002347">
    <property type="entry name" value="SDR_fam"/>
</dbReference>
<dbReference type="InterPro" id="IPR036291">
    <property type="entry name" value="NAD(P)-bd_dom_sf"/>
</dbReference>
<keyword evidence="5" id="KW-1185">Reference proteome</keyword>
<sequence>MLSKFKGKRHTTGSSSSGNASKPSTDTSNVAAEPDNSLVMAGVGASLKGRLVLITGCTGGIGQATAKSFARVGCSIAVHYNADSSAAKAETLIAELKTLAPAGTQPKFAAFQANLATYDEARRLHGAVVEALGNPDVLFSNHGVAGPIIGPNGDIRNVSPEVFEDTWRTNVGTHFLLTQLCVPYMEEQKWGRVIYTSSVAAGNGGVIGPHYASSKSALHGLVHWMSLRYSKSGITTNALAPALIEGRRHPPANPAPTSTLTSNAETNMMSNPSPEARSKIPIGRLGKPNEMADIVLLLASNGYMTNKVIVADGGWTIGGF</sequence>
<dbReference type="eggNOG" id="KOG0725">
    <property type="taxonomic scope" value="Eukaryota"/>
</dbReference>
<feature type="compositionally biased region" description="Polar residues" evidence="3">
    <location>
        <begin position="19"/>
        <end position="30"/>
    </location>
</feature>
<dbReference type="InterPro" id="IPR020904">
    <property type="entry name" value="Sc_DH/Rdtase_CS"/>
</dbReference>
<protein>
    <submittedName>
        <fullName evidence="4">NAD-binding protein</fullName>
    </submittedName>
</protein>
<proteinExistence type="inferred from homology"/>
<reference evidence="4 5" key="1">
    <citation type="journal article" date="2012" name="Science">
        <title>The Paleozoic origin of enzymatic lignin decomposition reconstructed from 31 fungal genomes.</title>
        <authorList>
            <person name="Floudas D."/>
            <person name="Binder M."/>
            <person name="Riley R."/>
            <person name="Barry K."/>
            <person name="Blanchette R.A."/>
            <person name="Henrissat B."/>
            <person name="Martinez A.T."/>
            <person name="Otillar R."/>
            <person name="Spatafora J.W."/>
            <person name="Yadav J.S."/>
            <person name="Aerts A."/>
            <person name="Benoit I."/>
            <person name="Boyd A."/>
            <person name="Carlson A."/>
            <person name="Copeland A."/>
            <person name="Coutinho P.M."/>
            <person name="de Vries R.P."/>
            <person name="Ferreira P."/>
            <person name="Findley K."/>
            <person name="Foster B."/>
            <person name="Gaskell J."/>
            <person name="Glotzer D."/>
            <person name="Gorecki P."/>
            <person name="Heitman J."/>
            <person name="Hesse C."/>
            <person name="Hori C."/>
            <person name="Igarashi K."/>
            <person name="Jurgens J.A."/>
            <person name="Kallen N."/>
            <person name="Kersten P."/>
            <person name="Kohler A."/>
            <person name="Kuees U."/>
            <person name="Kumar T.K.A."/>
            <person name="Kuo A."/>
            <person name="LaButti K."/>
            <person name="Larrondo L.F."/>
            <person name="Lindquist E."/>
            <person name="Ling A."/>
            <person name="Lombard V."/>
            <person name="Lucas S."/>
            <person name="Lundell T."/>
            <person name="Martin R."/>
            <person name="McLaughlin D.J."/>
            <person name="Morgenstern I."/>
            <person name="Morin E."/>
            <person name="Murat C."/>
            <person name="Nagy L.G."/>
            <person name="Nolan M."/>
            <person name="Ohm R.A."/>
            <person name="Patyshakuliyeva A."/>
            <person name="Rokas A."/>
            <person name="Ruiz-Duenas F.J."/>
            <person name="Sabat G."/>
            <person name="Salamov A."/>
            <person name="Samejima M."/>
            <person name="Schmutz J."/>
            <person name="Slot J.C."/>
            <person name="St John F."/>
            <person name="Stenlid J."/>
            <person name="Sun H."/>
            <person name="Sun S."/>
            <person name="Syed K."/>
            <person name="Tsang A."/>
            <person name="Wiebenga A."/>
            <person name="Young D."/>
            <person name="Pisabarro A."/>
            <person name="Eastwood D.C."/>
            <person name="Martin F."/>
            <person name="Cullen D."/>
            <person name="Grigoriev I.V."/>
            <person name="Hibbett D.S."/>
        </authorList>
    </citation>
    <scope>NUCLEOTIDE SEQUENCE</scope>
    <source>
        <strain evidence="5">FP-58527</strain>
    </source>
</reference>
<accession>S8DZD4</accession>
<dbReference type="Gene3D" id="3.40.50.720">
    <property type="entry name" value="NAD(P)-binding Rossmann-like Domain"/>
    <property type="match status" value="1"/>
</dbReference>
<dbReference type="PRINTS" id="PR00081">
    <property type="entry name" value="GDHRDH"/>
</dbReference>
<dbReference type="GO" id="GO:0006633">
    <property type="term" value="P:fatty acid biosynthetic process"/>
    <property type="evidence" value="ECO:0007669"/>
    <property type="project" value="TreeGrafter"/>
</dbReference>
<evidence type="ECO:0000256" key="1">
    <source>
        <dbReference type="ARBA" id="ARBA00006484"/>
    </source>
</evidence>
<feature type="region of interest" description="Disordered" evidence="3">
    <location>
        <begin position="1"/>
        <end position="33"/>
    </location>
</feature>
<dbReference type="Proteomes" id="UP000015241">
    <property type="component" value="Unassembled WGS sequence"/>
</dbReference>
<feature type="region of interest" description="Disordered" evidence="3">
    <location>
        <begin position="246"/>
        <end position="283"/>
    </location>
</feature>
<feature type="compositionally biased region" description="Basic residues" evidence="3">
    <location>
        <begin position="1"/>
        <end position="11"/>
    </location>
</feature>
<dbReference type="InParanoid" id="S8DZD4"/>
<feature type="compositionally biased region" description="Polar residues" evidence="3">
    <location>
        <begin position="255"/>
        <end position="273"/>
    </location>
</feature>
<dbReference type="PANTHER" id="PTHR42760:SF127">
    <property type="entry name" value="3-KETOACYL-ACYL CARRIER PROTEIN REDUCTASE-RELATED"/>
    <property type="match status" value="1"/>
</dbReference>
<dbReference type="Pfam" id="PF00106">
    <property type="entry name" value="adh_short"/>
    <property type="match status" value="1"/>
</dbReference>
<dbReference type="SUPFAM" id="SSF51735">
    <property type="entry name" value="NAD(P)-binding Rossmann-fold domains"/>
    <property type="match status" value="1"/>
</dbReference>
<dbReference type="HOGENOM" id="CLU_010194_1_3_1"/>
<dbReference type="OrthoDB" id="1888931at2759"/>
<dbReference type="GO" id="GO:0016616">
    <property type="term" value="F:oxidoreductase activity, acting on the CH-OH group of donors, NAD or NADP as acceptor"/>
    <property type="evidence" value="ECO:0007669"/>
    <property type="project" value="TreeGrafter"/>
</dbReference>
<evidence type="ECO:0000256" key="2">
    <source>
        <dbReference type="ARBA" id="ARBA00022857"/>
    </source>
</evidence>
<dbReference type="STRING" id="743788.S8DZD4"/>
<dbReference type="GO" id="GO:0048038">
    <property type="term" value="F:quinone binding"/>
    <property type="evidence" value="ECO:0007669"/>
    <property type="project" value="TreeGrafter"/>
</dbReference>
<dbReference type="CDD" id="cd05233">
    <property type="entry name" value="SDR_c"/>
    <property type="match status" value="1"/>
</dbReference>
<gene>
    <name evidence="4" type="ORF">FOMPIDRAFT_158748</name>
</gene>
<organism evidence="4 5">
    <name type="scientific">Fomitopsis schrenkii</name>
    <name type="common">Brown rot fungus</name>
    <dbReference type="NCBI Taxonomy" id="2126942"/>
    <lineage>
        <taxon>Eukaryota</taxon>
        <taxon>Fungi</taxon>
        <taxon>Dikarya</taxon>
        <taxon>Basidiomycota</taxon>
        <taxon>Agaricomycotina</taxon>
        <taxon>Agaricomycetes</taxon>
        <taxon>Polyporales</taxon>
        <taxon>Fomitopsis</taxon>
    </lineage>
</organism>
<dbReference type="PANTHER" id="PTHR42760">
    <property type="entry name" value="SHORT-CHAIN DEHYDROGENASES/REDUCTASES FAMILY MEMBER"/>
    <property type="match status" value="1"/>
</dbReference>